<gene>
    <name evidence="2" type="ORF">HNP65_001590</name>
</gene>
<dbReference type="Gene3D" id="1.10.530.10">
    <property type="match status" value="1"/>
</dbReference>
<name>A0A841GL52_9BACT</name>
<dbReference type="Proteomes" id="UP000555828">
    <property type="component" value="Unassembled WGS sequence"/>
</dbReference>
<dbReference type="SUPFAM" id="SSF53955">
    <property type="entry name" value="Lysozyme-like"/>
    <property type="match status" value="1"/>
</dbReference>
<organism evidence="2 3">
    <name type="scientific">Thermosipho japonicus</name>
    <dbReference type="NCBI Taxonomy" id="90323"/>
    <lineage>
        <taxon>Bacteria</taxon>
        <taxon>Thermotogati</taxon>
        <taxon>Thermotogota</taxon>
        <taxon>Thermotogae</taxon>
        <taxon>Thermotogales</taxon>
        <taxon>Fervidobacteriaceae</taxon>
        <taxon>Thermosipho</taxon>
    </lineage>
</organism>
<dbReference type="CDD" id="cd16896">
    <property type="entry name" value="LT_Slt70-like"/>
    <property type="match status" value="1"/>
</dbReference>
<feature type="domain" description="Transglycosylase SLT" evidence="1">
    <location>
        <begin position="36"/>
        <end position="134"/>
    </location>
</feature>
<reference evidence="2 3" key="1">
    <citation type="submission" date="2020-08" db="EMBL/GenBank/DDBJ databases">
        <title>Genomic Encyclopedia of Type Strains, Phase IV (KMG-IV): sequencing the most valuable type-strain genomes for metagenomic binning, comparative biology and taxonomic classification.</title>
        <authorList>
            <person name="Goeker M."/>
        </authorList>
    </citation>
    <scope>NUCLEOTIDE SEQUENCE [LARGE SCALE GENOMIC DNA]</scope>
    <source>
        <strain evidence="2 3">DSM 13481</strain>
    </source>
</reference>
<keyword evidence="3" id="KW-1185">Reference proteome</keyword>
<evidence type="ECO:0000313" key="3">
    <source>
        <dbReference type="Proteomes" id="UP000555828"/>
    </source>
</evidence>
<dbReference type="EC" id="3.2.1.-" evidence="2"/>
<dbReference type="AlphaFoldDB" id="A0A841GL52"/>
<evidence type="ECO:0000313" key="2">
    <source>
        <dbReference type="EMBL" id="MBB6063127.1"/>
    </source>
</evidence>
<dbReference type="Pfam" id="PF01464">
    <property type="entry name" value="SLT"/>
    <property type="match status" value="1"/>
</dbReference>
<dbReference type="EMBL" id="JACHEX010000004">
    <property type="protein sequence ID" value="MBB6063127.1"/>
    <property type="molecule type" value="Genomic_DNA"/>
</dbReference>
<sequence length="159" mass="18554">MRFFILLISLLIITCIFYLYELYPLKYIELIPNSSFDKLLILSIIKVESSFKTNAISNVGAYGLMQVLPSTAEWINNKFNTNYNLKVPKDNILLGITYLEYLYNITKDLQKTISYYNTGPNASNEIVKTAGSNYYNKVMKAYFLYKFLYRSDIYETSNK</sequence>
<dbReference type="PANTHER" id="PTHR37423:SF2">
    <property type="entry name" value="MEMBRANE-BOUND LYTIC MUREIN TRANSGLYCOSYLASE C"/>
    <property type="match status" value="1"/>
</dbReference>
<protein>
    <submittedName>
        <fullName evidence="2">Soluble lytic murein transglycosylase</fullName>
        <ecNumber evidence="2">3.2.1.-</ecNumber>
    </submittedName>
</protein>
<dbReference type="PANTHER" id="PTHR37423">
    <property type="entry name" value="SOLUBLE LYTIC MUREIN TRANSGLYCOSYLASE-RELATED"/>
    <property type="match status" value="1"/>
</dbReference>
<keyword evidence="2" id="KW-0326">Glycosidase</keyword>
<dbReference type="GO" id="GO:0016798">
    <property type="term" value="F:hydrolase activity, acting on glycosyl bonds"/>
    <property type="evidence" value="ECO:0007669"/>
    <property type="project" value="UniProtKB-KW"/>
</dbReference>
<dbReference type="InterPro" id="IPR023346">
    <property type="entry name" value="Lysozyme-like_dom_sf"/>
</dbReference>
<proteinExistence type="predicted"/>
<comment type="caution">
    <text evidence="2">The sequence shown here is derived from an EMBL/GenBank/DDBJ whole genome shotgun (WGS) entry which is preliminary data.</text>
</comment>
<accession>A0A841GL52</accession>
<evidence type="ECO:0000259" key="1">
    <source>
        <dbReference type="Pfam" id="PF01464"/>
    </source>
</evidence>
<keyword evidence="2" id="KW-0378">Hydrolase</keyword>
<dbReference type="InterPro" id="IPR008258">
    <property type="entry name" value="Transglycosylase_SLT_dom_1"/>
</dbReference>